<evidence type="ECO:0000313" key="8">
    <source>
        <dbReference type="Proteomes" id="UP001174156"/>
    </source>
</evidence>
<reference evidence="6 8" key="2">
    <citation type="journal article" date="2023" name="Nat. Commun.">
        <title>Genomic dissection of endemic carbapenem resistance reveals metallo-beta-lactamase dissemination through clonal, plasmid and integron transfer.</title>
        <authorList>
            <person name="Macesic N."/>
            <person name="Hawkey J."/>
            <person name="Vezina B."/>
            <person name="Wisniewski J.A."/>
            <person name="Cottingham H."/>
            <person name="Blakeway L.V."/>
            <person name="Harshegyi T."/>
            <person name="Pragastis K."/>
            <person name="Badoordeen G.Z."/>
            <person name="Dennison A."/>
            <person name="Spelman D.W."/>
            <person name="Jenney A.W.J."/>
            <person name="Peleg A.Y."/>
        </authorList>
    </citation>
    <scope>NUCLEOTIDE SEQUENCE [LARGE SCALE GENOMIC DNA]</scope>
    <source>
        <strain evidence="6 8">CPO519</strain>
    </source>
</reference>
<accession>A0A0R0QZS0</accession>
<dbReference type="InterPro" id="IPR038277">
    <property type="entry name" value="UreF_sf"/>
</dbReference>
<proteinExistence type="inferred from homology"/>
<evidence type="ECO:0000313" key="6">
    <source>
        <dbReference type="EMBL" id="MEC5498915.1"/>
    </source>
</evidence>
<dbReference type="PIRSF" id="PIRSF009467">
    <property type="entry name" value="Ureas_acces_UreF"/>
    <property type="match status" value="1"/>
</dbReference>
<name>A0A0R0QZS0_ACIBA</name>
<organism evidence="5">
    <name type="scientific">Acinetobacter baumannii</name>
    <dbReference type="NCBI Taxonomy" id="470"/>
    <lineage>
        <taxon>Bacteria</taxon>
        <taxon>Pseudomonadati</taxon>
        <taxon>Pseudomonadota</taxon>
        <taxon>Gammaproteobacteria</taxon>
        <taxon>Moraxellales</taxon>
        <taxon>Moraxellaceae</taxon>
        <taxon>Acinetobacter</taxon>
        <taxon>Acinetobacter calcoaceticus/baumannii complex</taxon>
    </lineage>
</organism>
<protein>
    <recommendedName>
        <fullName evidence="3">Urease accessory protein UreF</fullName>
    </recommendedName>
</protein>
<dbReference type="Gene3D" id="1.10.4190.10">
    <property type="entry name" value="Urease accessory protein UreF"/>
    <property type="match status" value="1"/>
</dbReference>
<evidence type="ECO:0000313" key="4">
    <source>
        <dbReference type="EMBL" id="KQD07573.1"/>
    </source>
</evidence>
<dbReference type="GO" id="GO:0016151">
    <property type="term" value="F:nickel cation binding"/>
    <property type="evidence" value="ECO:0007669"/>
    <property type="project" value="UniProtKB-UniRule"/>
</dbReference>
<reference evidence="6" key="4">
    <citation type="submission" date="2024-01" db="EMBL/GenBank/DDBJ databases">
        <authorList>
            <person name="Macesic N."/>
        </authorList>
    </citation>
    <scope>NUCLEOTIDE SEQUENCE</scope>
    <source>
        <strain evidence="6">CPO519</strain>
    </source>
</reference>
<comment type="similarity">
    <text evidence="3">Belongs to the UreF family.</text>
</comment>
<keyword evidence="2 3" id="KW-0143">Chaperone</keyword>
<keyword evidence="3" id="KW-0963">Cytoplasm</keyword>
<sequence length="221" mass="24968">MSITNLSQLLSLLTLSSTALPIGAYCYSQGVESAIDRGLIHDEASSIAYFEEVLEMLLVRFELPVLKRLMQYSDDEENFTYWANFYRASRESKELLAESKQLAFSLNAWIRDVLKQPIKVKKQLGFVPVYGSLCGTLGLNQSEVLTAYTFTVLENQVLAAVKTLPLGQMSGQRILWHLHALIPEAIARALELQDTEISSALPQYAMLSMHHETQYSRLFRS</sequence>
<dbReference type="InterPro" id="IPR002639">
    <property type="entry name" value="UreF"/>
</dbReference>
<dbReference type="EMBL" id="LLFE01000228">
    <property type="protein sequence ID" value="KQD07573.1"/>
    <property type="molecule type" value="Genomic_DNA"/>
</dbReference>
<dbReference type="GO" id="GO:0005737">
    <property type="term" value="C:cytoplasm"/>
    <property type="evidence" value="ECO:0007669"/>
    <property type="project" value="UniProtKB-SubCell"/>
</dbReference>
<evidence type="ECO:0000256" key="1">
    <source>
        <dbReference type="ARBA" id="ARBA00022988"/>
    </source>
</evidence>
<dbReference type="AlphaFoldDB" id="A0A0R0QZS0"/>
<comment type="function">
    <text evidence="3">Required for maturation of urease via the functional incorporation of the urease nickel metallocenter.</text>
</comment>
<comment type="subunit">
    <text evidence="3">UreD, UreF and UreG form a complex that acts as a GTP-hydrolysis-dependent molecular chaperone, activating the urease apoprotein by helping to assemble the nickel containing metallocenter of UreC. The UreE protein probably delivers the nickel.</text>
</comment>
<dbReference type="Proteomes" id="UP001174156">
    <property type="component" value="Unassembled WGS sequence"/>
</dbReference>
<reference evidence="4 7" key="1">
    <citation type="submission" date="2015-10" db="EMBL/GenBank/DDBJ databases">
        <title>The utility of whole genome sequencing in characterizing Acinetobacter epidemiology and analyzing hospital outbreaks.</title>
        <authorList>
            <person name="Ozer E.A."/>
            <person name="Fitzpatrick M.A."/>
            <person name="Hauser A.R."/>
        </authorList>
    </citation>
    <scope>NUCLEOTIDE SEQUENCE [LARGE SCALE GENOMIC DNA]</scope>
    <source>
        <strain evidence="4 7">ABBL059</strain>
    </source>
</reference>
<reference evidence="5" key="3">
    <citation type="submission" date="2023-01" db="EMBL/GenBank/DDBJ databases">
        <title>Genomic dissection of endemic carbapenem resistance: metallo-beta-lactamase gene dissemination through clonal, plasmid and integron transfer pathways.</title>
        <authorList>
            <person name="Macesic N."/>
        </authorList>
    </citation>
    <scope>NUCLEOTIDE SEQUENCE</scope>
    <source>
        <strain evidence="5">CPO519</strain>
    </source>
</reference>
<dbReference type="Pfam" id="PF01730">
    <property type="entry name" value="UreF"/>
    <property type="match status" value="1"/>
</dbReference>
<evidence type="ECO:0000256" key="3">
    <source>
        <dbReference type="HAMAP-Rule" id="MF_01385"/>
    </source>
</evidence>
<dbReference type="EMBL" id="JARTMM020000003">
    <property type="protein sequence ID" value="MEC5498915.1"/>
    <property type="molecule type" value="Genomic_DNA"/>
</dbReference>
<evidence type="ECO:0000313" key="5">
    <source>
        <dbReference type="EMBL" id="MDK4881818.1"/>
    </source>
</evidence>
<dbReference type="Proteomes" id="UP000051322">
    <property type="component" value="Unassembled WGS sequence"/>
</dbReference>
<dbReference type="PANTHER" id="PTHR33620:SF1">
    <property type="entry name" value="UREASE ACCESSORY PROTEIN F"/>
    <property type="match status" value="1"/>
</dbReference>
<dbReference type="PANTHER" id="PTHR33620">
    <property type="entry name" value="UREASE ACCESSORY PROTEIN F"/>
    <property type="match status" value="1"/>
</dbReference>
<evidence type="ECO:0000313" key="7">
    <source>
        <dbReference type="Proteomes" id="UP000051322"/>
    </source>
</evidence>
<gene>
    <name evidence="3" type="primary">ureF</name>
    <name evidence="4" type="ORF">APD06_18660</name>
    <name evidence="6" type="ORF">P9867_021525</name>
    <name evidence="5" type="ORF">P9867_08915</name>
</gene>
<comment type="subcellular location">
    <subcellularLocation>
        <location evidence="3">Cytoplasm</location>
    </subcellularLocation>
</comment>
<dbReference type="HAMAP" id="MF_01385">
    <property type="entry name" value="UreF"/>
    <property type="match status" value="1"/>
</dbReference>
<evidence type="ECO:0000256" key="2">
    <source>
        <dbReference type="ARBA" id="ARBA00023186"/>
    </source>
</evidence>
<comment type="caution">
    <text evidence="5">The sequence shown here is derived from an EMBL/GenBank/DDBJ whole genome shotgun (WGS) entry which is preliminary data.</text>
</comment>
<keyword evidence="1 3" id="KW-0996">Nickel insertion</keyword>
<dbReference type="RefSeq" id="WP_004637159.1">
    <property type="nucleotide sequence ID" value="NZ_CP042558.1"/>
</dbReference>
<dbReference type="EMBL" id="JARTMM010000027">
    <property type="protein sequence ID" value="MDK4881818.1"/>
    <property type="molecule type" value="Genomic_DNA"/>
</dbReference>